<accession>A0A955I9S5</accession>
<dbReference type="Pfam" id="PF11074">
    <property type="entry name" value="DUF2779"/>
    <property type="match status" value="1"/>
</dbReference>
<dbReference type="AlphaFoldDB" id="A0A955I9S5"/>
<dbReference type="InterPro" id="IPR021301">
    <property type="entry name" value="DUF2779"/>
</dbReference>
<evidence type="ECO:0000313" key="2">
    <source>
        <dbReference type="EMBL" id="MCA9377128.1"/>
    </source>
</evidence>
<sequence length="475" mass="55479">MKLTKTDFVAYIDAPMHLWAIKHNKLDEKEIGAYVQHLFEQGYDVERYAERYIQEHLIHQYKAKPEDILLQPTHIDGEFEARTDVLIRNPETNLWDMYEIKSSTKVEKVHKYDATFQSLVFKKKYELGDIYILHLNKDYVLDGVTNLKELFTATNVTEITESLKDEVHNLRYEALEIIQEDDPQNVLVCIRPKTCPCLEICHKDLPNYSIYDVNHLTASEKKIRDLEEMGIKSVLDIPNTFPLTDKQSFQVQVAKNGTASIDNDAIKSELNNLVYPLYFVDYESFNPAIPMYDGYKPYDQIPFQWSLHVLEHEGDELKHYEFIEIEAIDPIPNFLKALQEVIGTEGSIIVWNETFEGSQNIRMGEIHPEYKDFCENMNNRMFDLMKIFRDGLYADPKFKGSYSIKKVLPVLVPDLSYDGMEIGEGATAMASWDEMVHKLDENELDKKNKIREDLLRYCELDTLAMVRIWEALKDI</sequence>
<feature type="domain" description="DUF2779" evidence="1">
    <location>
        <begin position="278"/>
        <end position="403"/>
    </location>
</feature>
<reference evidence="2" key="2">
    <citation type="journal article" date="2021" name="Microbiome">
        <title>Successional dynamics and alternative stable states in a saline activated sludge microbial community over 9 years.</title>
        <authorList>
            <person name="Wang Y."/>
            <person name="Ye J."/>
            <person name="Ju F."/>
            <person name="Liu L."/>
            <person name="Boyd J.A."/>
            <person name="Deng Y."/>
            <person name="Parks D.H."/>
            <person name="Jiang X."/>
            <person name="Yin X."/>
            <person name="Woodcroft B.J."/>
            <person name="Tyson G.W."/>
            <person name="Hugenholtz P."/>
            <person name="Polz M.F."/>
            <person name="Zhang T."/>
        </authorList>
    </citation>
    <scope>NUCLEOTIDE SEQUENCE</scope>
    <source>
        <strain evidence="2">HKST-UBA17</strain>
    </source>
</reference>
<evidence type="ECO:0000313" key="3">
    <source>
        <dbReference type="Proteomes" id="UP000741282"/>
    </source>
</evidence>
<organism evidence="2 3">
    <name type="scientific">Candidatus Dojkabacteria bacterium</name>
    <dbReference type="NCBI Taxonomy" id="2099670"/>
    <lineage>
        <taxon>Bacteria</taxon>
        <taxon>Candidatus Dojkabacteria</taxon>
    </lineage>
</organism>
<proteinExistence type="predicted"/>
<gene>
    <name evidence="2" type="ORF">KC685_04375</name>
</gene>
<comment type="caution">
    <text evidence="2">The sequence shown here is derived from an EMBL/GenBank/DDBJ whole genome shotgun (WGS) entry which is preliminary data.</text>
</comment>
<protein>
    <submittedName>
        <fullName evidence="2">DUF2779 domain-containing protein</fullName>
    </submittedName>
</protein>
<dbReference type="Proteomes" id="UP000741282">
    <property type="component" value="Unassembled WGS sequence"/>
</dbReference>
<reference evidence="2" key="1">
    <citation type="submission" date="2020-04" db="EMBL/GenBank/DDBJ databases">
        <authorList>
            <person name="Zhang T."/>
        </authorList>
    </citation>
    <scope>NUCLEOTIDE SEQUENCE</scope>
    <source>
        <strain evidence="2">HKST-UBA17</strain>
    </source>
</reference>
<name>A0A955I9S5_9BACT</name>
<evidence type="ECO:0000259" key="1">
    <source>
        <dbReference type="Pfam" id="PF11074"/>
    </source>
</evidence>
<dbReference type="EMBL" id="JAGQLN010000018">
    <property type="protein sequence ID" value="MCA9377128.1"/>
    <property type="molecule type" value="Genomic_DNA"/>
</dbReference>